<dbReference type="EMBL" id="CAKOFQ010008091">
    <property type="protein sequence ID" value="CAH2011598.1"/>
    <property type="molecule type" value="Genomic_DNA"/>
</dbReference>
<dbReference type="Proteomes" id="UP001152888">
    <property type="component" value="Unassembled WGS sequence"/>
</dbReference>
<accession>A0A9P0Q754</accession>
<comment type="caution">
    <text evidence="1">The sequence shown here is derived from an EMBL/GenBank/DDBJ whole genome shotgun (WGS) entry which is preliminary data.</text>
</comment>
<protein>
    <submittedName>
        <fullName evidence="1">Uncharacterized protein</fullName>
    </submittedName>
</protein>
<keyword evidence="2" id="KW-1185">Reference proteome</keyword>
<name>A0A9P0Q754_ACAOB</name>
<proteinExistence type="predicted"/>
<reference evidence="1" key="1">
    <citation type="submission" date="2022-03" db="EMBL/GenBank/DDBJ databases">
        <authorList>
            <person name="Sayadi A."/>
        </authorList>
    </citation>
    <scope>NUCLEOTIDE SEQUENCE</scope>
</reference>
<organism evidence="1 2">
    <name type="scientific">Acanthoscelides obtectus</name>
    <name type="common">Bean weevil</name>
    <name type="synonym">Bruchus obtectus</name>
    <dbReference type="NCBI Taxonomy" id="200917"/>
    <lineage>
        <taxon>Eukaryota</taxon>
        <taxon>Metazoa</taxon>
        <taxon>Ecdysozoa</taxon>
        <taxon>Arthropoda</taxon>
        <taxon>Hexapoda</taxon>
        <taxon>Insecta</taxon>
        <taxon>Pterygota</taxon>
        <taxon>Neoptera</taxon>
        <taxon>Endopterygota</taxon>
        <taxon>Coleoptera</taxon>
        <taxon>Polyphaga</taxon>
        <taxon>Cucujiformia</taxon>
        <taxon>Chrysomeloidea</taxon>
        <taxon>Chrysomelidae</taxon>
        <taxon>Bruchinae</taxon>
        <taxon>Bruchini</taxon>
        <taxon>Acanthoscelides</taxon>
    </lineage>
</organism>
<evidence type="ECO:0000313" key="1">
    <source>
        <dbReference type="EMBL" id="CAH2011598.1"/>
    </source>
</evidence>
<evidence type="ECO:0000313" key="2">
    <source>
        <dbReference type="Proteomes" id="UP001152888"/>
    </source>
</evidence>
<sequence>MERPYTELFASRAEHFSCSKRLVYNQPYLTAGQAAVKVPMNCASSLILHVSLFRKDVDMFLMDVFFSDVLNNASKTNHDATETEESHFIELKLLSIDRKSCRKFEFVDFAFLVPRSKR</sequence>
<dbReference type="AlphaFoldDB" id="A0A9P0Q754"/>
<gene>
    <name evidence="1" type="ORF">ACAOBT_LOCUS32272</name>
</gene>